<dbReference type="InterPro" id="IPR001845">
    <property type="entry name" value="HTH_ArsR_DNA-bd_dom"/>
</dbReference>
<evidence type="ECO:0000256" key="1">
    <source>
        <dbReference type="ARBA" id="ARBA00023015"/>
    </source>
</evidence>
<dbReference type="NCBIfam" id="NF033788">
    <property type="entry name" value="HTH_metalloreg"/>
    <property type="match status" value="1"/>
</dbReference>
<dbReference type="Proteomes" id="UP000664699">
    <property type="component" value="Unassembled WGS sequence"/>
</dbReference>
<evidence type="ECO:0000256" key="2">
    <source>
        <dbReference type="ARBA" id="ARBA00023125"/>
    </source>
</evidence>
<dbReference type="SMART" id="SM00418">
    <property type="entry name" value="HTH_ARSR"/>
    <property type="match status" value="1"/>
</dbReference>
<evidence type="ECO:0000256" key="3">
    <source>
        <dbReference type="ARBA" id="ARBA00023163"/>
    </source>
</evidence>
<reference evidence="5 6" key="1">
    <citation type="submission" date="2021-03" db="EMBL/GenBank/DDBJ databases">
        <title>Whole genome sequence of Agrobacterium sp. strain Rnr.</title>
        <authorList>
            <person name="Mafakheri H."/>
            <person name="Taghavi S.M."/>
            <person name="Nemanja K."/>
            <person name="Osdaghi E."/>
        </authorList>
    </citation>
    <scope>NUCLEOTIDE SEQUENCE [LARGE SCALE GENOMIC DNA]</scope>
    <source>
        <strain evidence="5 6">Rnr</strain>
    </source>
</reference>
<dbReference type="EMBL" id="JAFLNA010000019">
    <property type="protein sequence ID" value="MBO0134207.1"/>
    <property type="molecule type" value="Genomic_DNA"/>
</dbReference>
<dbReference type="PROSITE" id="PS50987">
    <property type="entry name" value="HTH_ARSR_2"/>
    <property type="match status" value="1"/>
</dbReference>
<dbReference type="PANTHER" id="PTHR33154">
    <property type="entry name" value="TRANSCRIPTIONAL REGULATOR, ARSR FAMILY"/>
    <property type="match status" value="1"/>
</dbReference>
<keyword evidence="3" id="KW-0804">Transcription</keyword>
<dbReference type="InterPro" id="IPR036390">
    <property type="entry name" value="WH_DNA-bd_sf"/>
</dbReference>
<keyword evidence="2" id="KW-0238">DNA-binding</keyword>
<comment type="caution">
    <text evidence="5">The sequence shown here is derived from an EMBL/GenBank/DDBJ whole genome shotgun (WGS) entry which is preliminary data.</text>
</comment>
<dbReference type="InterPro" id="IPR036388">
    <property type="entry name" value="WH-like_DNA-bd_sf"/>
</dbReference>
<dbReference type="SUPFAM" id="SSF46785">
    <property type="entry name" value="Winged helix' DNA-binding domain"/>
    <property type="match status" value="1"/>
</dbReference>
<evidence type="ECO:0000313" key="5">
    <source>
        <dbReference type="EMBL" id="MBO0134207.1"/>
    </source>
</evidence>
<accession>A0ABS3EQC7</accession>
<name>A0ABS3EQC7_9HYPH</name>
<protein>
    <submittedName>
        <fullName evidence="5">Helix-turn-helix transcriptional regulator</fullName>
    </submittedName>
</protein>
<dbReference type="InterPro" id="IPR011991">
    <property type="entry name" value="ArsR-like_HTH"/>
</dbReference>
<feature type="domain" description="HTH arsR-type" evidence="4">
    <location>
        <begin position="1"/>
        <end position="72"/>
    </location>
</feature>
<dbReference type="PANTHER" id="PTHR33154:SF28">
    <property type="entry name" value="HTH-TYPE TRANSCRIPTIONAL REGULATOR YGAV-RELATED"/>
    <property type="match status" value="1"/>
</dbReference>
<dbReference type="InterPro" id="IPR051081">
    <property type="entry name" value="HTH_MetalResp_TranReg"/>
</dbReference>
<evidence type="ECO:0000259" key="4">
    <source>
        <dbReference type="PROSITE" id="PS50987"/>
    </source>
</evidence>
<sequence>MLRLLLSTEIQVGELANMTDLSPSATSQHLALMRTSGLVKTRREAQTVYYSCDSVAIERFLEMLHKLPLSVEPDPDC</sequence>
<dbReference type="Pfam" id="PF01022">
    <property type="entry name" value="HTH_5"/>
    <property type="match status" value="1"/>
</dbReference>
<proteinExistence type="predicted"/>
<dbReference type="Gene3D" id="1.10.10.10">
    <property type="entry name" value="Winged helix-like DNA-binding domain superfamily/Winged helix DNA-binding domain"/>
    <property type="match status" value="1"/>
</dbReference>
<dbReference type="PRINTS" id="PR00778">
    <property type="entry name" value="HTHARSR"/>
</dbReference>
<keyword evidence="6" id="KW-1185">Reference proteome</keyword>
<evidence type="ECO:0000313" key="6">
    <source>
        <dbReference type="Proteomes" id="UP000664699"/>
    </source>
</evidence>
<organism evidence="5 6">
    <name type="scientific">Agrobacterium burrii</name>
    <dbReference type="NCBI Taxonomy" id="2815339"/>
    <lineage>
        <taxon>Bacteria</taxon>
        <taxon>Pseudomonadati</taxon>
        <taxon>Pseudomonadota</taxon>
        <taxon>Alphaproteobacteria</taxon>
        <taxon>Hyphomicrobiales</taxon>
        <taxon>Rhizobiaceae</taxon>
        <taxon>Rhizobium/Agrobacterium group</taxon>
        <taxon>Agrobacterium</taxon>
        <taxon>Agrobacterium tumefaciens complex</taxon>
    </lineage>
</organism>
<gene>
    <name evidence="5" type="ORF">JZX89_26060</name>
</gene>
<keyword evidence="1" id="KW-0805">Transcription regulation</keyword>
<dbReference type="CDD" id="cd00090">
    <property type="entry name" value="HTH_ARSR"/>
    <property type="match status" value="1"/>
</dbReference>